<evidence type="ECO:0000313" key="3">
    <source>
        <dbReference type="Proteomes" id="UP001642540"/>
    </source>
</evidence>
<dbReference type="Pfam" id="PF08695">
    <property type="entry name" value="Coa1"/>
    <property type="match status" value="1"/>
</dbReference>
<comment type="caution">
    <text evidence="2">The sequence shown here is derived from an EMBL/GenBank/DDBJ whole genome shotgun (WGS) entry which is preliminary data.</text>
</comment>
<keyword evidence="1" id="KW-1133">Transmembrane helix</keyword>
<dbReference type="InterPro" id="IPR014807">
    <property type="entry name" value="Coa1"/>
</dbReference>
<dbReference type="PANTHER" id="PTHR47148">
    <property type="entry name" value="CYTOCHROME C OXIDASE ASSEMBLY FACTOR 1 HOMOLOG"/>
    <property type="match status" value="1"/>
</dbReference>
<keyword evidence="1" id="KW-0812">Transmembrane</keyword>
<keyword evidence="1" id="KW-0472">Membrane</keyword>
<feature type="transmembrane region" description="Helical" evidence="1">
    <location>
        <begin position="12"/>
        <end position="34"/>
    </location>
</feature>
<dbReference type="PANTHER" id="PTHR47148:SF1">
    <property type="entry name" value="CYTOCHROME C OXIDASE ASSEMBLY FACTOR 1 HOMOLOG"/>
    <property type="match status" value="1"/>
</dbReference>
<keyword evidence="3" id="KW-1185">Reference proteome</keyword>
<name>A0ABP1Q7B2_9HEXA</name>
<evidence type="ECO:0000313" key="2">
    <source>
        <dbReference type="EMBL" id="CAL8088487.1"/>
    </source>
</evidence>
<dbReference type="Proteomes" id="UP001642540">
    <property type="component" value="Unassembled WGS sequence"/>
</dbReference>
<evidence type="ECO:0000256" key="1">
    <source>
        <dbReference type="SAM" id="Phobius"/>
    </source>
</evidence>
<reference evidence="2 3" key="1">
    <citation type="submission" date="2024-08" db="EMBL/GenBank/DDBJ databases">
        <authorList>
            <person name="Cucini C."/>
            <person name="Frati F."/>
        </authorList>
    </citation>
    <scope>NUCLEOTIDE SEQUENCE [LARGE SCALE GENOMIC DNA]</scope>
</reference>
<sequence>MRFRLPFTNKQLAKIATVGAVFVAGNGVLMHYLVRKRFYQSPYLIKAGETLFSHQPLVNYLGEPIQFGYPDLSDTTRNYSTKSIAQFEVPIKGSKASGHMTFSAARDVNENSGSGSWKLTSLEVIVDDRPNEKVVLVRKE</sequence>
<proteinExistence type="predicted"/>
<accession>A0ABP1Q7B2</accession>
<dbReference type="EMBL" id="CAXLJM020000022">
    <property type="protein sequence ID" value="CAL8088487.1"/>
    <property type="molecule type" value="Genomic_DNA"/>
</dbReference>
<protein>
    <submittedName>
        <fullName evidence="2">Uncharacterized protein</fullName>
    </submittedName>
</protein>
<organism evidence="2 3">
    <name type="scientific">Orchesella dallaii</name>
    <dbReference type="NCBI Taxonomy" id="48710"/>
    <lineage>
        <taxon>Eukaryota</taxon>
        <taxon>Metazoa</taxon>
        <taxon>Ecdysozoa</taxon>
        <taxon>Arthropoda</taxon>
        <taxon>Hexapoda</taxon>
        <taxon>Collembola</taxon>
        <taxon>Entomobryomorpha</taxon>
        <taxon>Entomobryoidea</taxon>
        <taxon>Orchesellidae</taxon>
        <taxon>Orchesellinae</taxon>
        <taxon>Orchesella</taxon>
    </lineage>
</organism>
<gene>
    <name evidence="2" type="ORF">ODALV1_LOCUS7071</name>
</gene>